<reference evidence="7 8" key="1">
    <citation type="submission" date="2016-10" db="EMBL/GenBank/DDBJ databases">
        <title>Complete Genome Sequence of Peptococcaceae strain DCMF.</title>
        <authorList>
            <person name="Edwards R.J."/>
            <person name="Holland S.I."/>
            <person name="Deshpande N.P."/>
            <person name="Wong Y.K."/>
            <person name="Ertan H."/>
            <person name="Manefield M."/>
            <person name="Russell T.L."/>
            <person name="Lee M.J."/>
        </authorList>
    </citation>
    <scope>NUCLEOTIDE SEQUENCE [LARGE SCALE GENOMIC DNA]</scope>
    <source>
        <strain evidence="7 8">DCMF</strain>
    </source>
</reference>
<evidence type="ECO:0000256" key="5">
    <source>
        <dbReference type="ARBA" id="ARBA00023136"/>
    </source>
</evidence>
<evidence type="ECO:0000313" key="7">
    <source>
        <dbReference type="EMBL" id="ATW26260.1"/>
    </source>
</evidence>
<organism evidence="7 8">
    <name type="scientific">Formimonas warabiya</name>
    <dbReference type="NCBI Taxonomy" id="1761012"/>
    <lineage>
        <taxon>Bacteria</taxon>
        <taxon>Bacillati</taxon>
        <taxon>Bacillota</taxon>
        <taxon>Clostridia</taxon>
        <taxon>Eubacteriales</taxon>
        <taxon>Peptococcaceae</taxon>
        <taxon>Candidatus Formimonas</taxon>
    </lineage>
</organism>
<dbReference type="EMBL" id="CP017634">
    <property type="protein sequence ID" value="ATW26260.1"/>
    <property type="molecule type" value="Genomic_DNA"/>
</dbReference>
<feature type="transmembrane region" description="Helical" evidence="6">
    <location>
        <begin position="126"/>
        <end position="144"/>
    </location>
</feature>
<evidence type="ECO:0000256" key="6">
    <source>
        <dbReference type="SAM" id="Phobius"/>
    </source>
</evidence>
<dbReference type="Pfam" id="PF01810">
    <property type="entry name" value="LysE"/>
    <property type="match status" value="1"/>
</dbReference>
<keyword evidence="3 6" id="KW-0812">Transmembrane</keyword>
<dbReference type="AlphaFoldDB" id="A0A3G1KV28"/>
<accession>A0A3G1KV28</accession>
<feature type="transmembrane region" description="Helical" evidence="6">
    <location>
        <begin position="66"/>
        <end position="88"/>
    </location>
</feature>
<name>A0A3G1KV28_FORW1</name>
<dbReference type="KEGG" id="fwa:DCMF_17190"/>
<evidence type="ECO:0000313" key="8">
    <source>
        <dbReference type="Proteomes" id="UP000323521"/>
    </source>
</evidence>
<protein>
    <recommendedName>
        <fullName evidence="9">Lysine transporter LysE</fullName>
    </recommendedName>
</protein>
<dbReference type="RefSeq" id="WP_148135557.1">
    <property type="nucleotide sequence ID" value="NZ_CP017634.1"/>
</dbReference>
<dbReference type="InterPro" id="IPR001123">
    <property type="entry name" value="LeuE-type"/>
</dbReference>
<dbReference type="GO" id="GO:0006865">
    <property type="term" value="P:amino acid transport"/>
    <property type="evidence" value="ECO:0007669"/>
    <property type="project" value="InterPro"/>
</dbReference>
<keyword evidence="5 6" id="KW-0472">Membrane</keyword>
<proteinExistence type="predicted"/>
<dbReference type="OrthoDB" id="9784202at2"/>
<keyword evidence="8" id="KW-1185">Reference proteome</keyword>
<evidence type="ECO:0000256" key="4">
    <source>
        <dbReference type="ARBA" id="ARBA00022989"/>
    </source>
</evidence>
<dbReference type="PANTHER" id="PTHR38825">
    <property type="entry name" value="LYSINE EXPORTER PROTEIN (LYSE/YGGA)"/>
    <property type="match status" value="1"/>
</dbReference>
<feature type="transmembrane region" description="Helical" evidence="6">
    <location>
        <begin position="184"/>
        <end position="204"/>
    </location>
</feature>
<dbReference type="GO" id="GO:0005886">
    <property type="term" value="C:plasma membrane"/>
    <property type="evidence" value="ECO:0007669"/>
    <property type="project" value="UniProtKB-SubCell"/>
</dbReference>
<evidence type="ECO:0000256" key="1">
    <source>
        <dbReference type="ARBA" id="ARBA00004651"/>
    </source>
</evidence>
<dbReference type="Proteomes" id="UP000323521">
    <property type="component" value="Chromosome"/>
</dbReference>
<feature type="transmembrane region" description="Helical" evidence="6">
    <location>
        <begin position="39"/>
        <end position="60"/>
    </location>
</feature>
<dbReference type="PANTHER" id="PTHR38825:SF1">
    <property type="entry name" value="TRANSPORTER, LYSE FAMILY"/>
    <property type="match status" value="1"/>
</dbReference>
<evidence type="ECO:0008006" key="9">
    <source>
        <dbReference type="Google" id="ProtNLM"/>
    </source>
</evidence>
<feature type="transmembrane region" description="Helical" evidence="6">
    <location>
        <begin position="6"/>
        <end position="27"/>
    </location>
</feature>
<keyword evidence="4 6" id="KW-1133">Transmembrane helix</keyword>
<keyword evidence="2" id="KW-1003">Cell membrane</keyword>
<evidence type="ECO:0000256" key="3">
    <source>
        <dbReference type="ARBA" id="ARBA00022692"/>
    </source>
</evidence>
<gene>
    <name evidence="7" type="ORF">DCMF_17190</name>
</gene>
<evidence type="ECO:0000256" key="2">
    <source>
        <dbReference type="ARBA" id="ARBA00022475"/>
    </source>
</evidence>
<feature type="transmembrane region" description="Helical" evidence="6">
    <location>
        <begin position="150"/>
        <end position="172"/>
    </location>
</feature>
<comment type="subcellular location">
    <subcellularLocation>
        <location evidence="1">Cell membrane</location>
        <topology evidence="1">Multi-pass membrane protein</topology>
    </subcellularLocation>
</comment>
<sequence>MTLLSLFATSFGVAFSGAMVPGPMLTVTIDESLNQGYKAGPLIVLGHALVELFLLIGLVWGLNKIIVIPWVQAVIAGIGGLFLLYMAYGILKGAGKAEIDLAASGKGKPGKNIVAKGILVSISNPYFILWWATLGLAYVTIALGKGVVGLGVFFFGHILADFFWYFLVAYLIGESKRFLSTKIYRILLFACGIFLAFLAVQFLYSGFSYVL</sequence>